<dbReference type="RefSeq" id="WP_317638731.1">
    <property type="nucleotide sequence ID" value="NZ_JAPMIV010000002.1"/>
</dbReference>
<proteinExistence type="predicted"/>
<comment type="caution">
    <text evidence="1">The sequence shown here is derived from an EMBL/GenBank/DDBJ whole genome shotgun (WGS) entry which is preliminary data.</text>
</comment>
<evidence type="ECO:0000313" key="1">
    <source>
        <dbReference type="EMBL" id="MDV6373429.1"/>
    </source>
</evidence>
<sequence>MQKTGLYALLAILAFALIFAFLPGAERAGTKTDAALQGVELRLYPARDPDAVWSFAARDVTSNPVSNETLLTGISGGKRVIKERGADGKLTGRETLDATLDAPDLTIDGQDDMTTRQARITMVKQCADILMKGTPENPVKIEQGYGFTAPIAEITSPNVNGHAEKLRMTFDFVSEDMDNDRSTTTYDLEATTTCRDGKIVPVKN</sequence>
<accession>A0ABU4DP09</accession>
<name>A0ABU4DP09_9DEIO</name>
<dbReference type="Proteomes" id="UP001276150">
    <property type="component" value="Unassembled WGS sequence"/>
</dbReference>
<evidence type="ECO:0000313" key="2">
    <source>
        <dbReference type="Proteomes" id="UP001276150"/>
    </source>
</evidence>
<dbReference type="EMBL" id="JAPMIV010000002">
    <property type="protein sequence ID" value="MDV6373429.1"/>
    <property type="molecule type" value="Genomic_DNA"/>
</dbReference>
<gene>
    <name evidence="1" type="ORF">ORD21_02310</name>
</gene>
<reference evidence="1 2" key="1">
    <citation type="submission" date="2022-11" db="EMBL/GenBank/DDBJ databases">
        <title>Deinococcus ZS9-10, Low Temperature and Draught-tolerating, UV-resistant Bacteria from Continental Antarctica.</title>
        <authorList>
            <person name="Cheng L."/>
        </authorList>
    </citation>
    <scope>NUCLEOTIDE SEQUENCE [LARGE SCALE GENOMIC DNA]</scope>
    <source>
        <strain evidence="1 2">ZS9-10</strain>
    </source>
</reference>
<organism evidence="1 2">
    <name type="scientific">Deinococcus arenicola</name>
    <dbReference type="NCBI Taxonomy" id="2994950"/>
    <lineage>
        <taxon>Bacteria</taxon>
        <taxon>Thermotogati</taxon>
        <taxon>Deinococcota</taxon>
        <taxon>Deinococci</taxon>
        <taxon>Deinococcales</taxon>
        <taxon>Deinococcaceae</taxon>
        <taxon>Deinococcus</taxon>
    </lineage>
</organism>
<keyword evidence="2" id="KW-1185">Reference proteome</keyword>
<evidence type="ECO:0008006" key="3">
    <source>
        <dbReference type="Google" id="ProtNLM"/>
    </source>
</evidence>
<protein>
    <recommendedName>
        <fullName evidence="3">Secreted protein</fullName>
    </recommendedName>
</protein>